<organism evidence="1 2">
    <name type="scientific">Tsukamurella phage TIN2</name>
    <dbReference type="NCBI Taxonomy" id="1636545"/>
    <lineage>
        <taxon>Viruses</taxon>
        <taxon>Duplodnaviria</taxon>
        <taxon>Heunggongvirae</taxon>
        <taxon>Uroviricota</taxon>
        <taxon>Caudoviricetes</taxon>
        <taxon>Tinduovirus</taxon>
        <taxon>Tinduovirus TIN2</taxon>
    </lineage>
</organism>
<dbReference type="GeneID" id="26631060"/>
<accession>A0A0K0N5K1</accession>
<dbReference type="KEGG" id="vg:26631060"/>
<evidence type="ECO:0000313" key="2">
    <source>
        <dbReference type="Proteomes" id="UP000203853"/>
    </source>
</evidence>
<proteinExistence type="predicted"/>
<reference evidence="1 2" key="1">
    <citation type="journal article" date="2015" name="Appl. Environ. Microbiol.">
        <title>Three of a Kind: Genetically Similar Tsukamurella Phages TIN2, TIN3, and TIN4.</title>
        <authorList>
            <person name="Dyson Z.A."/>
            <person name="Tucci J."/>
            <person name="Seviour R.J."/>
            <person name="Petrovski S."/>
        </authorList>
    </citation>
    <scope>NUCLEOTIDE SEQUENCE [LARGE SCALE GENOMIC DNA]</scope>
</reference>
<dbReference type="RefSeq" id="YP_009204534.1">
    <property type="nucleotide sequence ID" value="NC_028865.1"/>
</dbReference>
<sequence>MQNANEALDWLVAACQESIPTGDSESYELLAKAHGLIQESMASAREEELAAGIKSMLSLLEMGATYYGELYESLSVRIRIIQNRDDKMATAVAIAETAGAAAGLGSLLAHLISDDSKTFHRIEEIFTGKGLTYPRVLNRSKEIVRFDGNTSNM</sequence>
<gene>
    <name evidence="1" type="ORF">TIN2_99</name>
</gene>
<dbReference type="OrthoDB" id="27508at10239"/>
<dbReference type="EMBL" id="KR011062">
    <property type="protein sequence ID" value="AKJ71789.1"/>
    <property type="molecule type" value="Genomic_DNA"/>
</dbReference>
<keyword evidence="2" id="KW-1185">Reference proteome</keyword>
<name>A0A0K0N5K1_9CAUD</name>
<protein>
    <submittedName>
        <fullName evidence="1">Uncharacterized protein</fullName>
    </submittedName>
</protein>
<dbReference type="Proteomes" id="UP000203853">
    <property type="component" value="Segment"/>
</dbReference>
<evidence type="ECO:0000313" key="1">
    <source>
        <dbReference type="EMBL" id="AKJ71789.1"/>
    </source>
</evidence>